<dbReference type="RefSeq" id="WP_202011863.1">
    <property type="nucleotide sequence ID" value="NZ_JAERRB010000005.1"/>
</dbReference>
<gene>
    <name evidence="3" type="ORF">JI741_17470</name>
</gene>
<dbReference type="Gene3D" id="3.40.50.620">
    <property type="entry name" value="HUPs"/>
    <property type="match status" value="2"/>
</dbReference>
<dbReference type="InterPro" id="IPR006016">
    <property type="entry name" value="UspA"/>
</dbReference>
<proteinExistence type="inferred from homology"/>
<dbReference type="CDD" id="cd00293">
    <property type="entry name" value="USP-like"/>
    <property type="match status" value="2"/>
</dbReference>
<keyword evidence="4" id="KW-1185">Reference proteome</keyword>
<dbReference type="Proteomes" id="UP000613030">
    <property type="component" value="Unassembled WGS sequence"/>
</dbReference>
<evidence type="ECO:0000256" key="1">
    <source>
        <dbReference type="ARBA" id="ARBA00008791"/>
    </source>
</evidence>
<name>A0ABS1KV03_9BACT</name>
<reference evidence="3 4" key="1">
    <citation type="submission" date="2021-01" db="EMBL/GenBank/DDBJ databases">
        <title>Chryseolinea sp. Jin1 Genome sequencing and assembly.</title>
        <authorList>
            <person name="Kim I."/>
        </authorList>
    </citation>
    <scope>NUCLEOTIDE SEQUENCE [LARGE SCALE GENOMIC DNA]</scope>
    <source>
        <strain evidence="3 4">Jin1</strain>
    </source>
</reference>
<comment type="caution">
    <text evidence="3">The sequence shown here is derived from an EMBL/GenBank/DDBJ whole genome shotgun (WGS) entry which is preliminary data.</text>
</comment>
<comment type="similarity">
    <text evidence="1">Belongs to the universal stress protein A family.</text>
</comment>
<feature type="domain" description="UspA" evidence="2">
    <location>
        <begin position="1"/>
        <end position="143"/>
    </location>
</feature>
<dbReference type="Pfam" id="PF00582">
    <property type="entry name" value="Usp"/>
    <property type="match status" value="2"/>
</dbReference>
<protein>
    <submittedName>
        <fullName evidence="3">Universal stress protein</fullName>
    </submittedName>
</protein>
<sequence length="280" mass="30843">MKKILVPCDFSQPARNALLVATEIAAKSKGEIIVLHVIYLPALTDPYYGSTPISYSSGLISQMEADAQAGFERLTQNMPAGIPVKLQIEMGSVLETIKQTIHDQSIDLVVMGTSGSSGLAEMLVGSVTEKVVRHSPVPVLCVPKAVALASLKNILVPTALLLNESDFIKKLKALQNFVGATLHILYVNTPAHFRRDAEIKEALAEFIKNYHLENCKTYIKNHYTEEEGIIDFAEREKMDLVAMATHARKGLSHVFNTSITEDVVNHIAYPVWTYTLKPQA</sequence>
<dbReference type="InterPro" id="IPR006015">
    <property type="entry name" value="Universal_stress_UspA"/>
</dbReference>
<evidence type="ECO:0000313" key="3">
    <source>
        <dbReference type="EMBL" id="MBL0743023.1"/>
    </source>
</evidence>
<dbReference type="SUPFAM" id="SSF52402">
    <property type="entry name" value="Adenine nucleotide alpha hydrolases-like"/>
    <property type="match status" value="2"/>
</dbReference>
<accession>A0ABS1KV03</accession>
<dbReference type="PRINTS" id="PR01438">
    <property type="entry name" value="UNVRSLSTRESS"/>
</dbReference>
<dbReference type="EMBL" id="JAERRB010000005">
    <property type="protein sequence ID" value="MBL0743023.1"/>
    <property type="molecule type" value="Genomic_DNA"/>
</dbReference>
<feature type="domain" description="UspA" evidence="2">
    <location>
        <begin position="177"/>
        <end position="272"/>
    </location>
</feature>
<dbReference type="InterPro" id="IPR014729">
    <property type="entry name" value="Rossmann-like_a/b/a_fold"/>
</dbReference>
<organism evidence="3 4">
    <name type="scientific">Chryseolinea lacunae</name>
    <dbReference type="NCBI Taxonomy" id="2801331"/>
    <lineage>
        <taxon>Bacteria</taxon>
        <taxon>Pseudomonadati</taxon>
        <taxon>Bacteroidota</taxon>
        <taxon>Cytophagia</taxon>
        <taxon>Cytophagales</taxon>
        <taxon>Fulvivirgaceae</taxon>
        <taxon>Chryseolinea</taxon>
    </lineage>
</organism>
<evidence type="ECO:0000313" key="4">
    <source>
        <dbReference type="Proteomes" id="UP000613030"/>
    </source>
</evidence>
<dbReference type="PANTHER" id="PTHR46268">
    <property type="entry name" value="STRESS RESPONSE PROTEIN NHAX"/>
    <property type="match status" value="1"/>
</dbReference>
<dbReference type="PANTHER" id="PTHR46268:SF6">
    <property type="entry name" value="UNIVERSAL STRESS PROTEIN UP12"/>
    <property type="match status" value="1"/>
</dbReference>
<evidence type="ECO:0000259" key="2">
    <source>
        <dbReference type="Pfam" id="PF00582"/>
    </source>
</evidence>